<dbReference type="AlphaFoldDB" id="A0A6S6QWX2"/>
<protein>
    <submittedName>
        <fullName evidence="2">Uncharacterized protein</fullName>
    </submittedName>
</protein>
<keyword evidence="1" id="KW-0732">Signal</keyword>
<feature type="chain" id="PRO_5028066434" evidence="1">
    <location>
        <begin position="22"/>
        <end position="94"/>
    </location>
</feature>
<dbReference type="KEGG" id="tso:IZ6_22650"/>
<feature type="signal peptide" evidence="1">
    <location>
        <begin position="1"/>
        <end position="21"/>
    </location>
</feature>
<evidence type="ECO:0000313" key="2">
    <source>
        <dbReference type="EMBL" id="BCJ91530.1"/>
    </source>
</evidence>
<sequence>MFRTVLFAAAALVLVPAVASADKADADACAAKLSGQSKVIYRSVVASVQAGQTLENAVKKAAKPKVDSGKMSEADARKFGKEAAMCARLVHRGA</sequence>
<evidence type="ECO:0000256" key="1">
    <source>
        <dbReference type="SAM" id="SignalP"/>
    </source>
</evidence>
<dbReference type="RefSeq" id="WP_222875173.1">
    <property type="nucleotide sequence ID" value="NZ_AP023361.1"/>
</dbReference>
<dbReference type="EMBL" id="AP023361">
    <property type="protein sequence ID" value="BCJ91530.1"/>
    <property type="molecule type" value="Genomic_DNA"/>
</dbReference>
<name>A0A6S6QWX2_9HYPH</name>
<dbReference type="Proteomes" id="UP000515317">
    <property type="component" value="Chromosome"/>
</dbReference>
<accession>A0A6S6QWX2</accession>
<reference evidence="2 3" key="1">
    <citation type="submission" date="2020-08" db="EMBL/GenBank/DDBJ databases">
        <title>Genome sequence of Rhizobiales bacterium strain IZ6.</title>
        <authorList>
            <person name="Nakai R."/>
            <person name="Naganuma T."/>
        </authorList>
    </citation>
    <scope>NUCLEOTIDE SEQUENCE [LARGE SCALE GENOMIC DNA]</scope>
    <source>
        <strain evidence="2 3">IZ6</strain>
    </source>
</reference>
<gene>
    <name evidence="2" type="ORF">IZ6_22650</name>
</gene>
<proteinExistence type="predicted"/>
<organism evidence="2 3">
    <name type="scientific">Terrihabitans soli</name>
    <dbReference type="NCBI Taxonomy" id="708113"/>
    <lineage>
        <taxon>Bacteria</taxon>
        <taxon>Pseudomonadati</taxon>
        <taxon>Pseudomonadota</taxon>
        <taxon>Alphaproteobacteria</taxon>
        <taxon>Hyphomicrobiales</taxon>
        <taxon>Terrihabitans</taxon>
    </lineage>
</organism>
<keyword evidence="3" id="KW-1185">Reference proteome</keyword>
<evidence type="ECO:0000313" key="3">
    <source>
        <dbReference type="Proteomes" id="UP000515317"/>
    </source>
</evidence>